<evidence type="ECO:0000259" key="5">
    <source>
        <dbReference type="PROSITE" id="PS51379"/>
    </source>
</evidence>
<proteinExistence type="predicted"/>
<dbReference type="Gene3D" id="3.30.70.20">
    <property type="match status" value="2"/>
</dbReference>
<feature type="domain" description="4Fe-4S ferredoxin-type" evidence="5">
    <location>
        <begin position="104"/>
        <end position="133"/>
    </location>
</feature>
<dbReference type="GO" id="GO:0051539">
    <property type="term" value="F:4 iron, 4 sulfur cluster binding"/>
    <property type="evidence" value="ECO:0007669"/>
    <property type="project" value="UniProtKB-KW"/>
</dbReference>
<dbReference type="InterPro" id="IPR050954">
    <property type="entry name" value="ET_IronSulfur_Cluster-Binding"/>
</dbReference>
<reference evidence="6 7" key="1">
    <citation type="submission" date="2021-05" db="EMBL/GenBank/DDBJ databases">
        <title>The draft genome of Geobacter pelophilus DSM 12255.</title>
        <authorList>
            <person name="Xu Z."/>
            <person name="Masuda Y."/>
            <person name="Itoh H."/>
            <person name="Senoo K."/>
        </authorList>
    </citation>
    <scope>NUCLEOTIDE SEQUENCE [LARGE SCALE GENOMIC DNA]</scope>
    <source>
        <strain evidence="6 7">DSM 12255</strain>
    </source>
</reference>
<keyword evidence="7" id="KW-1185">Reference proteome</keyword>
<evidence type="ECO:0000313" key="7">
    <source>
        <dbReference type="Proteomes" id="UP000811899"/>
    </source>
</evidence>
<dbReference type="SUPFAM" id="SSF54862">
    <property type="entry name" value="4Fe-4S ferredoxins"/>
    <property type="match status" value="1"/>
</dbReference>
<comment type="caution">
    <text evidence="6">The sequence shown here is derived from an EMBL/GenBank/DDBJ whole genome shotgun (WGS) entry which is preliminary data.</text>
</comment>
<evidence type="ECO:0000256" key="2">
    <source>
        <dbReference type="ARBA" id="ARBA00022723"/>
    </source>
</evidence>
<feature type="domain" description="4Fe-4S ferredoxin-type" evidence="5">
    <location>
        <begin position="27"/>
        <end position="56"/>
    </location>
</feature>
<evidence type="ECO:0000256" key="1">
    <source>
        <dbReference type="ARBA" id="ARBA00022485"/>
    </source>
</evidence>
<dbReference type="RefSeq" id="WP_214171214.1">
    <property type="nucleotide sequence ID" value="NZ_JAHCVJ010000003.1"/>
</dbReference>
<keyword evidence="1" id="KW-0004">4Fe-4S</keyword>
<dbReference type="GO" id="GO:0046872">
    <property type="term" value="F:metal ion binding"/>
    <property type="evidence" value="ECO:0007669"/>
    <property type="project" value="UniProtKB-KW"/>
</dbReference>
<sequence>MEDKDILEIMHSDLQRALKKPRNQRRWGMAIDLKKCVGCHACTTGCMSENLTPPEIHYRPVKEEEIGEFPNVSMRFLPRPCMQCDAPTCTPVCPVTATYKRDDGIVVIDYKKCIGCRYCLVACSYGARSADVGHYYTGDMKGETYEVENSGEYGKSFKRKTHWHSPIGNARKCHFCIHRIEKGELTRCTTTCLGHATYFGDLNDPNSLIVKLITKVNVFRYKEEMGTKPVVYYIT</sequence>
<dbReference type="CDD" id="cd10551">
    <property type="entry name" value="PsrB"/>
    <property type="match status" value="1"/>
</dbReference>
<dbReference type="PROSITE" id="PS51379">
    <property type="entry name" value="4FE4S_FER_2"/>
    <property type="match status" value="2"/>
</dbReference>
<evidence type="ECO:0000256" key="4">
    <source>
        <dbReference type="ARBA" id="ARBA00023014"/>
    </source>
</evidence>
<dbReference type="InterPro" id="IPR017896">
    <property type="entry name" value="4Fe4S_Fe-S-bd"/>
</dbReference>
<protein>
    <submittedName>
        <fullName evidence="6">4Fe-4S dicluster domain-containing protein</fullName>
    </submittedName>
</protein>
<gene>
    <name evidence="6" type="ORF">KI809_09005</name>
</gene>
<dbReference type="Proteomes" id="UP000811899">
    <property type="component" value="Unassembled WGS sequence"/>
</dbReference>
<evidence type="ECO:0000256" key="3">
    <source>
        <dbReference type="ARBA" id="ARBA00023004"/>
    </source>
</evidence>
<name>A0AAW4L0Q4_9BACT</name>
<keyword evidence="3" id="KW-0408">Iron</keyword>
<accession>A0AAW4L0Q4</accession>
<dbReference type="AlphaFoldDB" id="A0AAW4L0Q4"/>
<keyword evidence="4" id="KW-0411">Iron-sulfur</keyword>
<evidence type="ECO:0000313" key="6">
    <source>
        <dbReference type="EMBL" id="MBT0664438.1"/>
    </source>
</evidence>
<dbReference type="PANTHER" id="PTHR43177:SF3">
    <property type="entry name" value="PROTEIN NRFC HOMOLOG"/>
    <property type="match status" value="1"/>
</dbReference>
<dbReference type="PANTHER" id="PTHR43177">
    <property type="entry name" value="PROTEIN NRFC"/>
    <property type="match status" value="1"/>
</dbReference>
<organism evidence="6 7">
    <name type="scientific">Geoanaerobacter pelophilus</name>
    <dbReference type="NCBI Taxonomy" id="60036"/>
    <lineage>
        <taxon>Bacteria</taxon>
        <taxon>Pseudomonadati</taxon>
        <taxon>Thermodesulfobacteriota</taxon>
        <taxon>Desulfuromonadia</taxon>
        <taxon>Geobacterales</taxon>
        <taxon>Geobacteraceae</taxon>
        <taxon>Geoanaerobacter</taxon>
    </lineage>
</organism>
<dbReference type="Pfam" id="PF13247">
    <property type="entry name" value="Fer4_11"/>
    <property type="match status" value="2"/>
</dbReference>
<keyword evidence="2" id="KW-0479">Metal-binding</keyword>
<dbReference type="EMBL" id="JAHCVJ010000003">
    <property type="protein sequence ID" value="MBT0664438.1"/>
    <property type="molecule type" value="Genomic_DNA"/>
</dbReference>